<gene>
    <name evidence="1" type="ORF">LCPAC403_02890</name>
</gene>
<evidence type="ECO:0000313" key="1">
    <source>
        <dbReference type="EMBL" id="QBK93155.1"/>
    </source>
</evidence>
<name>A0A481ZCE4_9VIRU</name>
<organism evidence="1">
    <name type="scientific">Pithovirus LCPAC403</name>
    <dbReference type="NCBI Taxonomy" id="2506596"/>
    <lineage>
        <taxon>Viruses</taxon>
        <taxon>Pithoviruses</taxon>
    </lineage>
</organism>
<dbReference type="EMBL" id="MK500590">
    <property type="protein sequence ID" value="QBK93155.1"/>
    <property type="molecule type" value="Genomic_DNA"/>
</dbReference>
<sequence>MYYLDCNYKKEILQMDILRKELDCIDVSKLIFEFLINDGDYLPFTTEDLKLLENKIHDWDKCMKWGIFKDMDFIKFVESKISPKFIHSAYIHSMKFSGFHGNFKMLKYFEAKGRWNYNDWSAVSRSTSVSEENMIRYGIRKEDTFEIFKYVEEKLLICHFHCYSSSYMSIIMNGRIDLLSYVWKRGADKFWQIHIERSAAFNQLEILKWIESKVNPKKINWKRCRLRCCGRSIDTYKYCEMKSKCLPKWNLEIKKIAKSGSFEMFEYVVSRYEESKSNEIIDWNEHVITTVSYYFFTIDPVNIKDKFNIFTYCEERATSPDYEKCMKDALKNGLMDIVIHIESKLIDKNLERFMFTTVDGGQKDAILYIIKNNDVFDLRPYIKHVVEGKSRIDQIETVNFLESFTDQQINWKEMNPQKNLIYSTSVIRYVKSKVIQRSEIVN</sequence>
<proteinExistence type="predicted"/>
<protein>
    <submittedName>
        <fullName evidence="1">Ankyrin repeat protein</fullName>
    </submittedName>
</protein>
<reference evidence="1" key="1">
    <citation type="journal article" date="2019" name="MBio">
        <title>Virus Genomes from Deep Sea Sediments Expand the Ocean Megavirome and Support Independent Origins of Viral Gigantism.</title>
        <authorList>
            <person name="Backstrom D."/>
            <person name="Yutin N."/>
            <person name="Jorgensen S.L."/>
            <person name="Dharamshi J."/>
            <person name="Homa F."/>
            <person name="Zaremba-Niedwiedzka K."/>
            <person name="Spang A."/>
            <person name="Wolf Y.I."/>
            <person name="Koonin E.V."/>
            <person name="Ettema T.J."/>
        </authorList>
    </citation>
    <scope>NUCLEOTIDE SEQUENCE</scope>
</reference>
<accession>A0A481ZCE4</accession>